<protein>
    <submittedName>
        <fullName evidence="1">Uncharacterized protein</fullName>
    </submittedName>
</protein>
<evidence type="ECO:0000313" key="2">
    <source>
        <dbReference type="Proteomes" id="UP000799440"/>
    </source>
</evidence>
<organism evidence="1 2">
    <name type="scientific">Sporormia fimetaria CBS 119925</name>
    <dbReference type="NCBI Taxonomy" id="1340428"/>
    <lineage>
        <taxon>Eukaryota</taxon>
        <taxon>Fungi</taxon>
        <taxon>Dikarya</taxon>
        <taxon>Ascomycota</taxon>
        <taxon>Pezizomycotina</taxon>
        <taxon>Dothideomycetes</taxon>
        <taxon>Pleosporomycetidae</taxon>
        <taxon>Pleosporales</taxon>
        <taxon>Sporormiaceae</taxon>
        <taxon>Sporormia</taxon>
    </lineage>
</organism>
<dbReference type="EMBL" id="MU006568">
    <property type="protein sequence ID" value="KAF2748851.1"/>
    <property type="molecule type" value="Genomic_DNA"/>
</dbReference>
<dbReference type="AlphaFoldDB" id="A0A6A6VI14"/>
<reference evidence="1" key="1">
    <citation type="journal article" date="2020" name="Stud. Mycol.">
        <title>101 Dothideomycetes genomes: a test case for predicting lifestyles and emergence of pathogens.</title>
        <authorList>
            <person name="Haridas S."/>
            <person name="Albert R."/>
            <person name="Binder M."/>
            <person name="Bloem J."/>
            <person name="Labutti K."/>
            <person name="Salamov A."/>
            <person name="Andreopoulos B."/>
            <person name="Baker S."/>
            <person name="Barry K."/>
            <person name="Bills G."/>
            <person name="Bluhm B."/>
            <person name="Cannon C."/>
            <person name="Castanera R."/>
            <person name="Culley D."/>
            <person name="Daum C."/>
            <person name="Ezra D."/>
            <person name="Gonzalez J."/>
            <person name="Henrissat B."/>
            <person name="Kuo A."/>
            <person name="Liang C."/>
            <person name="Lipzen A."/>
            <person name="Lutzoni F."/>
            <person name="Magnuson J."/>
            <person name="Mondo S."/>
            <person name="Nolan M."/>
            <person name="Ohm R."/>
            <person name="Pangilinan J."/>
            <person name="Park H.-J."/>
            <person name="Ramirez L."/>
            <person name="Alfaro M."/>
            <person name="Sun H."/>
            <person name="Tritt A."/>
            <person name="Yoshinaga Y."/>
            <person name="Zwiers L.-H."/>
            <person name="Turgeon B."/>
            <person name="Goodwin S."/>
            <person name="Spatafora J."/>
            <person name="Crous P."/>
            <person name="Grigoriev I."/>
        </authorList>
    </citation>
    <scope>NUCLEOTIDE SEQUENCE</scope>
    <source>
        <strain evidence="1">CBS 119925</strain>
    </source>
</reference>
<evidence type="ECO:0000313" key="1">
    <source>
        <dbReference type="EMBL" id="KAF2748851.1"/>
    </source>
</evidence>
<gene>
    <name evidence="1" type="ORF">M011DRAFT_339371</name>
</gene>
<keyword evidence="2" id="KW-1185">Reference proteome</keyword>
<name>A0A6A6VI14_9PLEO</name>
<accession>A0A6A6VI14</accession>
<sequence>MYRGLRAGLSQPPPVSEARFCGRRDLAKHECDRFHMSVELRTSFVGFCGGACGTSVAPGDPRTAERLCTAGKAFISEARNIPAIDNCHRSISCGFLYSRLN</sequence>
<dbReference type="Proteomes" id="UP000799440">
    <property type="component" value="Unassembled WGS sequence"/>
</dbReference>
<proteinExistence type="predicted"/>